<accession>A0A6P1M3K1</accession>
<feature type="transmembrane region" description="Helical" evidence="1">
    <location>
        <begin position="98"/>
        <end position="115"/>
    </location>
</feature>
<gene>
    <name evidence="2" type="ORF">GT409_02655</name>
</gene>
<reference evidence="2 3" key="1">
    <citation type="submission" date="2020-01" db="EMBL/GenBank/DDBJ databases">
        <title>Ponticoccus aerotolerans gen. nov., sp. nov., an anaerobic bacterium and proposal of Ponticoccusceae fam. nov., Ponticoccusles ord. nov. and Ponticoccuse classis nov. in the phylum Kiritimatiellaeota.</title>
        <authorList>
            <person name="Zhou L.Y."/>
            <person name="Du Z.J."/>
        </authorList>
    </citation>
    <scope>NUCLEOTIDE SEQUENCE [LARGE SCALE GENOMIC DNA]</scope>
    <source>
        <strain evidence="2 3">S-5007</strain>
    </source>
</reference>
<evidence type="ECO:0000313" key="2">
    <source>
        <dbReference type="EMBL" id="QHI68401.1"/>
    </source>
</evidence>
<keyword evidence="1" id="KW-0472">Membrane</keyword>
<keyword evidence="1" id="KW-0812">Transmembrane</keyword>
<dbReference type="RefSeq" id="WP_160626687.1">
    <property type="nucleotide sequence ID" value="NZ_CP047593.1"/>
</dbReference>
<dbReference type="EMBL" id="CP047593">
    <property type="protein sequence ID" value="QHI68401.1"/>
    <property type="molecule type" value="Genomic_DNA"/>
</dbReference>
<evidence type="ECO:0000313" key="3">
    <source>
        <dbReference type="Proteomes" id="UP000464954"/>
    </source>
</evidence>
<organism evidence="2 3">
    <name type="scientific">Tichowtungia aerotolerans</name>
    <dbReference type="NCBI Taxonomy" id="2697043"/>
    <lineage>
        <taxon>Bacteria</taxon>
        <taxon>Pseudomonadati</taxon>
        <taxon>Kiritimatiellota</taxon>
        <taxon>Tichowtungiia</taxon>
        <taxon>Tichowtungiales</taxon>
        <taxon>Tichowtungiaceae</taxon>
        <taxon>Tichowtungia</taxon>
    </lineage>
</organism>
<keyword evidence="3" id="KW-1185">Reference proteome</keyword>
<feature type="transmembrane region" description="Helical" evidence="1">
    <location>
        <begin position="65"/>
        <end position="86"/>
    </location>
</feature>
<keyword evidence="1" id="KW-1133">Transmembrane helix</keyword>
<protein>
    <submittedName>
        <fullName evidence="2">Uncharacterized protein</fullName>
    </submittedName>
</protein>
<sequence>MRKKKNSQPAYQKLSRRCGSLATYHQIWCGADHLLLIHEAGCVEEYKRFYFQDIQALVVVRSMSFYFWTAVLPLLMLLLLTIPAFATPGSFLEWFSSSLYWIAGFFGIIWLIHLLQGPTCKCWIQTGINREPLPMFKRIRQSNRFWKKIELKLIAAQGNFSQDEMNRIGETETPK</sequence>
<dbReference type="AlphaFoldDB" id="A0A6P1M3K1"/>
<proteinExistence type="predicted"/>
<name>A0A6P1M3K1_9BACT</name>
<dbReference type="Proteomes" id="UP000464954">
    <property type="component" value="Chromosome"/>
</dbReference>
<dbReference type="KEGG" id="taer:GT409_02655"/>
<evidence type="ECO:0000256" key="1">
    <source>
        <dbReference type="SAM" id="Phobius"/>
    </source>
</evidence>